<accession>A0ABR7QXP3</accession>
<evidence type="ECO:0000256" key="2">
    <source>
        <dbReference type="SAM" id="Phobius"/>
    </source>
</evidence>
<keyword evidence="2" id="KW-1133">Transmembrane helix</keyword>
<dbReference type="Proteomes" id="UP000651208">
    <property type="component" value="Unassembled WGS sequence"/>
</dbReference>
<dbReference type="InterPro" id="IPR009091">
    <property type="entry name" value="RCC1/BLIP-II"/>
</dbReference>
<dbReference type="Gene3D" id="2.130.10.30">
    <property type="entry name" value="Regulator of chromosome condensation 1/beta-lactamase-inhibitor protein II"/>
    <property type="match status" value="2"/>
</dbReference>
<sequence length="416" mass="46157">MERSIFYYVIFFIASIFSVFATGKEKVTDFELGVTLSMAPYGGVGGVNMIDTSITIENGDIWIWGFRNAGISGLGYDAYNEVSPPQRVQKFLNEKVNIIQSAGGGYHILVLDEKGNVWGWGQNGKNEAGAGICNQPYINTPCRILKYQNIIQIGTGEYVSLALSKSGEVYTWGHGSYGQIGNGRQDDINRMYKIPQEYFGNQPVILLGAAYEGGYAVNASGQIFGWGDDQHNSFGYENRDEHVYRTRPVPLNIQVDGRRVDYICGGEGFTEYLLDNGEVWGMGLNSQLGIEAKTGKTAKPVKIMSNVKTLYCRYAGSIAITFDNDIYTWGTEDYEMGGTSPIQRNHHKNITKVDGGKHHIIYWTDKGDVYGVGYGAAHKLNKTNSDNVQWPGNKMDFVIDEMKKAYGKDFIPGQGQ</sequence>
<dbReference type="InterPro" id="IPR000408">
    <property type="entry name" value="Reg_chr_condens"/>
</dbReference>
<dbReference type="PROSITE" id="PS50012">
    <property type="entry name" value="RCC1_3"/>
    <property type="match status" value="4"/>
</dbReference>
<protein>
    <recommendedName>
        <fullName evidence="3">RCC1-like domain-containing protein</fullName>
    </recommendedName>
</protein>
<keyword evidence="5" id="KW-1185">Reference proteome</keyword>
<dbReference type="RefSeq" id="WP_187755439.1">
    <property type="nucleotide sequence ID" value="NZ_JABURY010000015.1"/>
</dbReference>
<dbReference type="EMBL" id="JABURY010000015">
    <property type="protein sequence ID" value="MBC9131002.1"/>
    <property type="molecule type" value="Genomic_DNA"/>
</dbReference>
<evidence type="ECO:0000313" key="5">
    <source>
        <dbReference type="Proteomes" id="UP000651208"/>
    </source>
</evidence>
<gene>
    <name evidence="4" type="ORF">FcAc13_06715</name>
</gene>
<dbReference type="SUPFAM" id="SSF50985">
    <property type="entry name" value="RCC1/BLIP-II"/>
    <property type="match status" value="1"/>
</dbReference>
<proteinExistence type="predicted"/>
<feature type="transmembrane region" description="Helical" evidence="2">
    <location>
        <begin position="5"/>
        <end position="23"/>
    </location>
</feature>
<keyword evidence="1" id="KW-0677">Repeat</keyword>
<reference evidence="4 5" key="1">
    <citation type="submission" date="2020-06" db="EMBL/GenBank/DDBJ databases">
        <title>Frischella cerana isolated from Apis cerana gut homogenate.</title>
        <authorList>
            <person name="Wolter L.A."/>
            <person name="Suenami S."/>
            <person name="Miyazaki R."/>
        </authorList>
    </citation>
    <scope>NUCLEOTIDE SEQUENCE [LARGE SCALE GENOMIC DNA]</scope>
    <source>
        <strain evidence="4 5">Ac13</strain>
    </source>
</reference>
<evidence type="ECO:0000259" key="3">
    <source>
        <dbReference type="Pfam" id="PF25390"/>
    </source>
</evidence>
<feature type="domain" description="RCC1-like" evidence="3">
    <location>
        <begin position="56"/>
        <end position="337"/>
    </location>
</feature>
<keyword evidence="2" id="KW-0472">Membrane</keyword>
<dbReference type="InterPro" id="IPR051625">
    <property type="entry name" value="Signaling_Regulatory_Domain"/>
</dbReference>
<dbReference type="InterPro" id="IPR058923">
    <property type="entry name" value="RCC1-like_dom"/>
</dbReference>
<dbReference type="Pfam" id="PF25390">
    <property type="entry name" value="WD40_RLD"/>
    <property type="match status" value="1"/>
</dbReference>
<comment type="caution">
    <text evidence="4">The sequence shown here is derived from an EMBL/GenBank/DDBJ whole genome shotgun (WGS) entry which is preliminary data.</text>
</comment>
<evidence type="ECO:0000256" key="1">
    <source>
        <dbReference type="ARBA" id="ARBA00022737"/>
    </source>
</evidence>
<dbReference type="PANTHER" id="PTHR22872">
    <property type="entry name" value="BTK-BINDING PROTEIN-RELATED"/>
    <property type="match status" value="1"/>
</dbReference>
<organism evidence="4 5">
    <name type="scientific">Frischella japonica</name>
    <dbReference type="NCBI Taxonomy" id="2741544"/>
    <lineage>
        <taxon>Bacteria</taxon>
        <taxon>Pseudomonadati</taxon>
        <taxon>Pseudomonadota</taxon>
        <taxon>Gammaproteobacteria</taxon>
        <taxon>Orbales</taxon>
        <taxon>Orbaceae</taxon>
        <taxon>Frischella</taxon>
    </lineage>
</organism>
<name>A0ABR7QXP3_9GAMM</name>
<evidence type="ECO:0000313" key="4">
    <source>
        <dbReference type="EMBL" id="MBC9131002.1"/>
    </source>
</evidence>
<keyword evidence="2" id="KW-0812">Transmembrane</keyword>
<dbReference type="PRINTS" id="PR00633">
    <property type="entry name" value="RCCNDNSATION"/>
</dbReference>